<dbReference type="RefSeq" id="WP_311630358.1">
    <property type="nucleotide sequence ID" value="NZ_JAVREN010000011.1"/>
</dbReference>
<sequence length="71" mass="7810">MSGGIMEQVMVDSSTVRRGDEILIGGQAYAVSDMVALPRGGRRLEFASGESFTMRASTVMWATRRRSLGRR</sequence>
<evidence type="ECO:0000313" key="1">
    <source>
        <dbReference type="EMBL" id="MDT0307414.1"/>
    </source>
</evidence>
<proteinExistence type="predicted"/>
<comment type="caution">
    <text evidence="1">The sequence shown here is derived from an EMBL/GenBank/DDBJ whole genome shotgun (WGS) entry which is preliminary data.</text>
</comment>
<dbReference type="EMBL" id="JAVREN010000011">
    <property type="protein sequence ID" value="MDT0307414.1"/>
    <property type="molecule type" value="Genomic_DNA"/>
</dbReference>
<name>A0ABU2L767_9ACTN</name>
<evidence type="ECO:0000313" key="2">
    <source>
        <dbReference type="Proteomes" id="UP001183388"/>
    </source>
</evidence>
<reference evidence="2" key="1">
    <citation type="submission" date="2023-07" db="EMBL/GenBank/DDBJ databases">
        <title>30 novel species of actinomycetes from the DSMZ collection.</title>
        <authorList>
            <person name="Nouioui I."/>
        </authorList>
    </citation>
    <scope>NUCLEOTIDE SEQUENCE [LARGE SCALE GENOMIC DNA]</scope>
    <source>
        <strain evidence="2">DSM 44917</strain>
    </source>
</reference>
<dbReference type="Proteomes" id="UP001183388">
    <property type="component" value="Unassembled WGS sequence"/>
</dbReference>
<keyword evidence="2" id="KW-1185">Reference proteome</keyword>
<accession>A0ABU2L767</accession>
<protein>
    <submittedName>
        <fullName evidence="1">Uncharacterized protein</fullName>
    </submittedName>
</protein>
<organism evidence="1 2">
    <name type="scientific">Streptomyces boetiae</name>
    <dbReference type="NCBI Taxonomy" id="3075541"/>
    <lineage>
        <taxon>Bacteria</taxon>
        <taxon>Bacillati</taxon>
        <taxon>Actinomycetota</taxon>
        <taxon>Actinomycetes</taxon>
        <taxon>Kitasatosporales</taxon>
        <taxon>Streptomycetaceae</taxon>
        <taxon>Streptomyces</taxon>
    </lineage>
</organism>
<gene>
    <name evidence="1" type="ORF">RM780_10610</name>
</gene>